<accession>A0AAU8FYV5</accession>
<protein>
    <submittedName>
        <fullName evidence="1">DUF6093 family protein</fullName>
    </submittedName>
</protein>
<dbReference type="RefSeq" id="WP_353707609.1">
    <property type="nucleotide sequence ID" value="NZ_CP159290.1"/>
</dbReference>
<gene>
    <name evidence="1" type="ORF">ABRQ22_17260</name>
</gene>
<name>A0AAU8FYV5_9MICO</name>
<evidence type="ECO:0000313" key="1">
    <source>
        <dbReference type="EMBL" id="XCH29311.1"/>
    </source>
</evidence>
<organism evidence="1">
    <name type="scientific">Cellulosimicrobium sp. ES-005</name>
    <dbReference type="NCBI Taxonomy" id="3163031"/>
    <lineage>
        <taxon>Bacteria</taxon>
        <taxon>Bacillati</taxon>
        <taxon>Actinomycetota</taxon>
        <taxon>Actinomycetes</taxon>
        <taxon>Micrococcales</taxon>
        <taxon>Promicromonosporaceae</taxon>
        <taxon>Cellulosimicrobium</taxon>
    </lineage>
</organism>
<sequence>MTFGDAIAGALPRLRGYAEKLMTDSCTVTRPGTPVTDPATGVTTTPQTLLYTGRVKIQTYEGYEQTPEAGGRSFTVQRYRADFPVDAFQPLPGDVVTITASPFDADKVGKRYRITAPFNKSLSTAQRCFVDEMPGEV</sequence>
<dbReference type="InterPro" id="IPR046075">
    <property type="entry name" value="DUF6093"/>
</dbReference>
<reference evidence="1" key="1">
    <citation type="submission" date="2024-06" db="EMBL/GenBank/DDBJ databases">
        <title>Complete genome sequence of the cellulolytic actinobacterium, Cellulosimicrobium ES-005.</title>
        <authorList>
            <person name="Matthews C.T."/>
            <person name="Underwood K.D."/>
            <person name="Ghanchi K.M."/>
            <person name="Fields S.D."/>
            <person name="Gardner S.G."/>
        </authorList>
    </citation>
    <scope>NUCLEOTIDE SEQUENCE</scope>
    <source>
        <strain evidence="1">ES-005</strain>
    </source>
</reference>
<proteinExistence type="predicted"/>
<dbReference type="EMBL" id="CP159290">
    <property type="protein sequence ID" value="XCH29311.1"/>
    <property type="molecule type" value="Genomic_DNA"/>
</dbReference>
<dbReference type="Pfam" id="PF19586">
    <property type="entry name" value="DUF6093"/>
    <property type="match status" value="1"/>
</dbReference>
<dbReference type="AlphaFoldDB" id="A0AAU8FYV5"/>